<evidence type="ECO:0000256" key="9">
    <source>
        <dbReference type="SAM" id="Phobius"/>
    </source>
</evidence>
<dbReference type="GO" id="GO:0005886">
    <property type="term" value="C:plasma membrane"/>
    <property type="evidence" value="ECO:0007669"/>
    <property type="project" value="UniProtKB-SubCell"/>
</dbReference>
<evidence type="ECO:0000256" key="6">
    <source>
        <dbReference type="ARBA" id="ARBA00022989"/>
    </source>
</evidence>
<evidence type="ECO:0000256" key="2">
    <source>
        <dbReference type="ARBA" id="ARBA00007783"/>
    </source>
</evidence>
<feature type="transmembrane region" description="Helical" evidence="9">
    <location>
        <begin position="126"/>
        <end position="148"/>
    </location>
</feature>
<evidence type="ECO:0000256" key="3">
    <source>
        <dbReference type="ARBA" id="ARBA00022448"/>
    </source>
</evidence>
<feature type="transmembrane region" description="Helical" evidence="9">
    <location>
        <begin position="212"/>
        <end position="232"/>
    </location>
</feature>
<dbReference type="GO" id="GO:0015774">
    <property type="term" value="P:polysaccharide transport"/>
    <property type="evidence" value="ECO:0007669"/>
    <property type="project" value="UniProtKB-KW"/>
</dbReference>
<accession>A0A6G4QX84</accession>
<dbReference type="InterPro" id="IPR013525">
    <property type="entry name" value="ABC2_TM"/>
</dbReference>
<organism evidence="11">
    <name type="scientific">Caulobacter sp. 602-2</name>
    <dbReference type="NCBI Taxonomy" id="2710887"/>
    <lineage>
        <taxon>Bacteria</taxon>
        <taxon>Pseudomonadati</taxon>
        <taxon>Pseudomonadota</taxon>
        <taxon>Alphaproteobacteria</taxon>
        <taxon>Caulobacterales</taxon>
        <taxon>Caulobacteraceae</taxon>
        <taxon>Caulobacter</taxon>
    </lineage>
</organism>
<keyword evidence="7" id="KW-0625">Polysaccharide transport</keyword>
<dbReference type="EMBL" id="JAAKGT010000004">
    <property type="protein sequence ID" value="NGM50240.1"/>
    <property type="molecule type" value="Genomic_DNA"/>
</dbReference>
<dbReference type="GO" id="GO:0140359">
    <property type="term" value="F:ABC-type transporter activity"/>
    <property type="evidence" value="ECO:0007669"/>
    <property type="project" value="InterPro"/>
</dbReference>
<feature type="domain" description="ABC-2 type transporter transmembrane" evidence="10">
    <location>
        <begin position="4"/>
        <end position="202"/>
    </location>
</feature>
<evidence type="ECO:0000256" key="7">
    <source>
        <dbReference type="ARBA" id="ARBA00023047"/>
    </source>
</evidence>
<dbReference type="PANTHER" id="PTHR30413">
    <property type="entry name" value="INNER MEMBRANE TRANSPORT PERMEASE"/>
    <property type="match status" value="1"/>
</dbReference>
<keyword evidence="4" id="KW-1003">Cell membrane</keyword>
<dbReference type="GO" id="GO:0015920">
    <property type="term" value="P:lipopolysaccharide transport"/>
    <property type="evidence" value="ECO:0007669"/>
    <property type="project" value="TreeGrafter"/>
</dbReference>
<comment type="similarity">
    <text evidence="2">Belongs to the ABC-2 integral membrane protein family.</text>
</comment>
<dbReference type="PANTHER" id="PTHR30413:SF10">
    <property type="entry name" value="CAPSULE POLYSACCHARIDE EXPORT INNER-MEMBRANE PROTEIN CTRC"/>
    <property type="match status" value="1"/>
</dbReference>
<evidence type="ECO:0000256" key="5">
    <source>
        <dbReference type="ARBA" id="ARBA00022692"/>
    </source>
</evidence>
<feature type="transmembrane region" description="Helical" evidence="9">
    <location>
        <begin position="155"/>
        <end position="174"/>
    </location>
</feature>
<evidence type="ECO:0000256" key="8">
    <source>
        <dbReference type="ARBA" id="ARBA00023136"/>
    </source>
</evidence>
<keyword evidence="3" id="KW-0813">Transport</keyword>
<gene>
    <name evidence="11" type="ORF">G5B46_11530</name>
</gene>
<feature type="transmembrane region" description="Helical" evidence="9">
    <location>
        <begin position="48"/>
        <end position="66"/>
    </location>
</feature>
<dbReference type="Pfam" id="PF01061">
    <property type="entry name" value="ABC2_membrane"/>
    <property type="match status" value="1"/>
</dbReference>
<evidence type="ECO:0000313" key="11">
    <source>
        <dbReference type="EMBL" id="NGM50240.1"/>
    </source>
</evidence>
<comment type="subcellular location">
    <subcellularLocation>
        <location evidence="1">Cell membrane</location>
        <topology evidence="1">Multi-pass membrane protein</topology>
    </subcellularLocation>
</comment>
<keyword evidence="5 9" id="KW-0812">Transmembrane</keyword>
<feature type="transmembrane region" description="Helical" evidence="9">
    <location>
        <begin position="20"/>
        <end position="41"/>
    </location>
</feature>
<dbReference type="AlphaFoldDB" id="A0A6G4QX84"/>
<evidence type="ECO:0000256" key="1">
    <source>
        <dbReference type="ARBA" id="ARBA00004651"/>
    </source>
</evidence>
<keyword evidence="8 9" id="KW-0472">Membrane</keyword>
<name>A0A6G4QX84_9CAUL</name>
<proteinExistence type="inferred from homology"/>
<evidence type="ECO:0000259" key="10">
    <source>
        <dbReference type="Pfam" id="PF01061"/>
    </source>
</evidence>
<evidence type="ECO:0000256" key="4">
    <source>
        <dbReference type="ARBA" id="ARBA00022475"/>
    </source>
</evidence>
<feature type="transmembrane region" description="Helical" evidence="9">
    <location>
        <begin position="99"/>
        <end position="120"/>
    </location>
</feature>
<reference evidence="11" key="1">
    <citation type="submission" date="2020-02" db="EMBL/GenBank/DDBJ databases">
        <authorList>
            <person name="Gao J."/>
            <person name="Sun J."/>
        </authorList>
    </citation>
    <scope>NUCLEOTIDE SEQUENCE</scope>
    <source>
        <strain evidence="11">602-2</strain>
    </source>
</reference>
<keyword evidence="7" id="KW-0762">Sugar transport</keyword>
<keyword evidence="6 9" id="KW-1133">Transmembrane helix</keyword>
<sequence length="241" mass="26618">MVFAWDDLVSRYRRTTIGPFWITISHAATICGLAFMFAKIFKRPLDEFFVYLAAGMTCWNLIANSLGEGPVAFMRAQGLLLSYDLPASSHVFRAVAGQFLTFLHNMIVYVAALILVKNVANANTLYLIPGLVIVLTAALGWTFTLGVLGTRFRDVSPAVTAFVGVLFMLTPIFWEKSALGSAVWFFNLNPFYHLVEVIRAPMLGQIPTMTTWVGSIASALASIVIGCVSFVVSRKNLSYWI</sequence>
<dbReference type="RefSeq" id="WP_165258803.1">
    <property type="nucleotide sequence ID" value="NZ_JAAKGT010000004.1"/>
</dbReference>
<comment type="caution">
    <text evidence="11">The sequence shown here is derived from an EMBL/GenBank/DDBJ whole genome shotgun (WGS) entry which is preliminary data.</text>
</comment>
<protein>
    <submittedName>
        <fullName evidence="11">ABC transporter permease</fullName>
    </submittedName>
</protein>